<dbReference type="RefSeq" id="WP_133595085.1">
    <property type="nucleotide sequence ID" value="NZ_SNVV01000035.1"/>
</dbReference>
<comment type="similarity">
    <text evidence="1">Belongs to the transferase hexapeptide repeat family.</text>
</comment>
<keyword evidence="2 4" id="KW-0808">Transferase</keyword>
<protein>
    <submittedName>
        <fullName evidence="4">Serine O-acetyltransferase</fullName>
    </submittedName>
</protein>
<dbReference type="InterPro" id="IPR001451">
    <property type="entry name" value="Hexapep"/>
</dbReference>
<comment type="caution">
    <text evidence="4">The sequence shown here is derived from an EMBL/GenBank/DDBJ whole genome shotgun (WGS) entry which is preliminary data.</text>
</comment>
<keyword evidence="3" id="KW-0012">Acyltransferase</keyword>
<dbReference type="Gene3D" id="2.160.10.10">
    <property type="entry name" value="Hexapeptide repeat proteins"/>
    <property type="match status" value="1"/>
</dbReference>
<dbReference type="OrthoDB" id="8612290at2"/>
<dbReference type="Pfam" id="PF00132">
    <property type="entry name" value="Hexapep"/>
    <property type="match status" value="1"/>
</dbReference>
<evidence type="ECO:0000256" key="2">
    <source>
        <dbReference type="ARBA" id="ARBA00022679"/>
    </source>
</evidence>
<evidence type="ECO:0000256" key="1">
    <source>
        <dbReference type="ARBA" id="ARBA00007274"/>
    </source>
</evidence>
<name>A0A4R6DHJ9_9RHOO</name>
<dbReference type="InterPro" id="IPR045304">
    <property type="entry name" value="LbH_SAT"/>
</dbReference>
<dbReference type="EMBL" id="SNVV01000035">
    <property type="protein sequence ID" value="TDN44161.1"/>
    <property type="molecule type" value="Genomic_DNA"/>
</dbReference>
<sequence>MSRDPDWAADLQRYGERRPFLKEQSIWAIALYRFGRRLERRPAGVLKRLLTLLYWLAFRMVETAVGISLPKAAAIGGGLRIWHFGGIFIHPQVVIGRNCTLRQGVTIGNRHEDGPVPVVGDDVEFGAYAQVLGGVRIGNGCKIGALSVVLCDVPDGATAVGSPARVILPASRGAMPEQEKLVVVAGGGR</sequence>
<evidence type="ECO:0000256" key="3">
    <source>
        <dbReference type="ARBA" id="ARBA00023315"/>
    </source>
</evidence>
<dbReference type="InterPro" id="IPR011004">
    <property type="entry name" value="Trimer_LpxA-like_sf"/>
</dbReference>
<proteinExistence type="inferred from homology"/>
<dbReference type="GO" id="GO:0016746">
    <property type="term" value="F:acyltransferase activity"/>
    <property type="evidence" value="ECO:0007669"/>
    <property type="project" value="UniProtKB-KW"/>
</dbReference>
<organism evidence="4 5">
    <name type="scientific">Azoarcus indigens</name>
    <dbReference type="NCBI Taxonomy" id="29545"/>
    <lineage>
        <taxon>Bacteria</taxon>
        <taxon>Pseudomonadati</taxon>
        <taxon>Pseudomonadota</taxon>
        <taxon>Betaproteobacteria</taxon>
        <taxon>Rhodocyclales</taxon>
        <taxon>Zoogloeaceae</taxon>
        <taxon>Azoarcus</taxon>
    </lineage>
</organism>
<evidence type="ECO:0000313" key="5">
    <source>
        <dbReference type="Proteomes" id="UP000295129"/>
    </source>
</evidence>
<gene>
    <name evidence="4" type="ORF">C7389_13514</name>
</gene>
<reference evidence="4 5" key="1">
    <citation type="submission" date="2019-03" db="EMBL/GenBank/DDBJ databases">
        <title>Genomic Encyclopedia of Type Strains, Phase IV (KMG-IV): sequencing the most valuable type-strain genomes for metagenomic binning, comparative biology and taxonomic classification.</title>
        <authorList>
            <person name="Goeker M."/>
        </authorList>
    </citation>
    <scope>NUCLEOTIDE SEQUENCE [LARGE SCALE GENOMIC DNA]</scope>
    <source>
        <strain evidence="4 5">DSM 12121</strain>
    </source>
</reference>
<dbReference type="PANTHER" id="PTHR42811">
    <property type="entry name" value="SERINE ACETYLTRANSFERASE"/>
    <property type="match status" value="1"/>
</dbReference>
<dbReference type="Proteomes" id="UP000295129">
    <property type="component" value="Unassembled WGS sequence"/>
</dbReference>
<keyword evidence="5" id="KW-1185">Reference proteome</keyword>
<dbReference type="AlphaFoldDB" id="A0A4R6DHJ9"/>
<accession>A0A4R6DHJ9</accession>
<dbReference type="CDD" id="cd03354">
    <property type="entry name" value="LbH_SAT"/>
    <property type="match status" value="1"/>
</dbReference>
<evidence type="ECO:0000313" key="4">
    <source>
        <dbReference type="EMBL" id="TDN44161.1"/>
    </source>
</evidence>
<dbReference type="SUPFAM" id="SSF51161">
    <property type="entry name" value="Trimeric LpxA-like enzymes"/>
    <property type="match status" value="1"/>
</dbReference>